<feature type="region of interest" description="Disordered" evidence="1">
    <location>
        <begin position="1"/>
        <end position="49"/>
    </location>
</feature>
<organism evidence="3 4">
    <name type="scientific">Agromyces neolithicus</name>
    <dbReference type="NCBI Taxonomy" id="269420"/>
    <lineage>
        <taxon>Bacteria</taxon>
        <taxon>Bacillati</taxon>
        <taxon>Actinomycetota</taxon>
        <taxon>Actinomycetes</taxon>
        <taxon>Micrococcales</taxon>
        <taxon>Microbacteriaceae</taxon>
        <taxon>Agromyces</taxon>
    </lineage>
</organism>
<keyword evidence="2" id="KW-0812">Transmembrane</keyword>
<keyword evidence="4" id="KW-1185">Reference proteome</keyword>
<keyword evidence="2" id="KW-0472">Membrane</keyword>
<feature type="transmembrane region" description="Helical" evidence="2">
    <location>
        <begin position="113"/>
        <end position="136"/>
    </location>
</feature>
<accession>A0ABN2LV54</accession>
<dbReference type="EMBL" id="BAAANJ010000001">
    <property type="protein sequence ID" value="GAA1798979.1"/>
    <property type="molecule type" value="Genomic_DNA"/>
</dbReference>
<evidence type="ECO:0000256" key="1">
    <source>
        <dbReference type="SAM" id="MobiDB-lite"/>
    </source>
</evidence>
<dbReference type="Proteomes" id="UP001500002">
    <property type="component" value="Unassembled WGS sequence"/>
</dbReference>
<protein>
    <submittedName>
        <fullName evidence="3">Uncharacterized protein</fullName>
    </submittedName>
</protein>
<evidence type="ECO:0000256" key="2">
    <source>
        <dbReference type="SAM" id="Phobius"/>
    </source>
</evidence>
<dbReference type="RefSeq" id="WP_344292763.1">
    <property type="nucleotide sequence ID" value="NZ_BAAANJ010000001.1"/>
</dbReference>
<gene>
    <name evidence="3" type="ORF">GCM10009749_03400</name>
</gene>
<evidence type="ECO:0000313" key="3">
    <source>
        <dbReference type="EMBL" id="GAA1798979.1"/>
    </source>
</evidence>
<feature type="compositionally biased region" description="Pro residues" evidence="1">
    <location>
        <begin position="21"/>
        <end position="44"/>
    </location>
</feature>
<feature type="transmembrane region" description="Helical" evidence="2">
    <location>
        <begin position="90"/>
        <end position="107"/>
    </location>
</feature>
<proteinExistence type="predicted"/>
<reference evidence="3 4" key="1">
    <citation type="journal article" date="2019" name="Int. J. Syst. Evol. Microbiol.">
        <title>The Global Catalogue of Microorganisms (GCM) 10K type strain sequencing project: providing services to taxonomists for standard genome sequencing and annotation.</title>
        <authorList>
            <consortium name="The Broad Institute Genomics Platform"/>
            <consortium name="The Broad Institute Genome Sequencing Center for Infectious Disease"/>
            <person name="Wu L."/>
            <person name="Ma J."/>
        </authorList>
    </citation>
    <scope>NUCLEOTIDE SEQUENCE [LARGE SCALE GENOMIC DNA]</scope>
    <source>
        <strain evidence="3 4">JCM 14322</strain>
    </source>
</reference>
<evidence type="ECO:0000313" key="4">
    <source>
        <dbReference type="Proteomes" id="UP001500002"/>
    </source>
</evidence>
<comment type="caution">
    <text evidence="3">The sequence shown here is derived from an EMBL/GenBank/DDBJ whole genome shotgun (WGS) entry which is preliminary data.</text>
</comment>
<feature type="transmembrane region" description="Helical" evidence="2">
    <location>
        <begin position="55"/>
        <end position="83"/>
    </location>
</feature>
<sequence>MATEPEPPGPEDAEPEEPKPEQPAFPPPEPEQPGFPPPGPPAGSPEPGLSTGAGIGIGVGIGCGAHVIALLLLLATLVVGGALSPSPLGLIWPFVLVALVAIVMLFWKKTRGVAIGMLIVGAAAWIIVLGPCLGMLTI</sequence>
<name>A0ABN2LV54_9MICO</name>
<keyword evidence="2" id="KW-1133">Transmembrane helix</keyword>